<organism evidence="1">
    <name type="scientific">marine sediment metagenome</name>
    <dbReference type="NCBI Taxonomy" id="412755"/>
    <lineage>
        <taxon>unclassified sequences</taxon>
        <taxon>metagenomes</taxon>
        <taxon>ecological metagenomes</taxon>
    </lineage>
</organism>
<gene>
    <name evidence="1" type="ORF">LCGC14_0746060</name>
</gene>
<comment type="caution">
    <text evidence="1">The sequence shown here is derived from an EMBL/GenBank/DDBJ whole genome shotgun (WGS) entry which is preliminary data.</text>
</comment>
<sequence length="99" mass="11688">MVEILVAARTDKKLHNRVEPILKEYNNHINNDILRVYEPISGNDEDVIQLWTICRIFMRSLHLQERFTSDPEATREIVKCFARLVSPHMRARTAKDDLE</sequence>
<protein>
    <submittedName>
        <fullName evidence="1">Uncharacterized protein</fullName>
    </submittedName>
</protein>
<name>A0A0F9Q9J4_9ZZZZ</name>
<accession>A0A0F9Q9J4</accession>
<dbReference type="AlphaFoldDB" id="A0A0F9Q9J4"/>
<dbReference type="EMBL" id="LAZR01001779">
    <property type="protein sequence ID" value="KKN39169.1"/>
    <property type="molecule type" value="Genomic_DNA"/>
</dbReference>
<reference evidence="1" key="1">
    <citation type="journal article" date="2015" name="Nature">
        <title>Complex archaea that bridge the gap between prokaryotes and eukaryotes.</title>
        <authorList>
            <person name="Spang A."/>
            <person name="Saw J.H."/>
            <person name="Jorgensen S.L."/>
            <person name="Zaremba-Niedzwiedzka K."/>
            <person name="Martijn J."/>
            <person name="Lind A.E."/>
            <person name="van Eijk R."/>
            <person name="Schleper C."/>
            <person name="Guy L."/>
            <person name="Ettema T.J."/>
        </authorList>
    </citation>
    <scope>NUCLEOTIDE SEQUENCE</scope>
</reference>
<evidence type="ECO:0000313" key="1">
    <source>
        <dbReference type="EMBL" id="KKN39169.1"/>
    </source>
</evidence>
<proteinExistence type="predicted"/>